<name>A0A2P2NHX6_RHIMU</name>
<dbReference type="EMBL" id="GGEC01061573">
    <property type="protein sequence ID" value="MBX42057.1"/>
    <property type="molecule type" value="Transcribed_RNA"/>
</dbReference>
<organism evidence="1">
    <name type="scientific">Rhizophora mucronata</name>
    <name type="common">Asiatic mangrove</name>
    <dbReference type="NCBI Taxonomy" id="61149"/>
    <lineage>
        <taxon>Eukaryota</taxon>
        <taxon>Viridiplantae</taxon>
        <taxon>Streptophyta</taxon>
        <taxon>Embryophyta</taxon>
        <taxon>Tracheophyta</taxon>
        <taxon>Spermatophyta</taxon>
        <taxon>Magnoliopsida</taxon>
        <taxon>eudicotyledons</taxon>
        <taxon>Gunneridae</taxon>
        <taxon>Pentapetalae</taxon>
        <taxon>rosids</taxon>
        <taxon>fabids</taxon>
        <taxon>Malpighiales</taxon>
        <taxon>Rhizophoraceae</taxon>
        <taxon>Rhizophora</taxon>
    </lineage>
</organism>
<dbReference type="AlphaFoldDB" id="A0A2P2NHX6"/>
<accession>A0A2P2NHX6</accession>
<proteinExistence type="predicted"/>
<protein>
    <submittedName>
        <fullName evidence="1">Uncharacterized protein</fullName>
    </submittedName>
</protein>
<reference evidence="1" key="1">
    <citation type="submission" date="2018-02" db="EMBL/GenBank/DDBJ databases">
        <title>Rhizophora mucronata_Transcriptome.</title>
        <authorList>
            <person name="Meera S.P."/>
            <person name="Sreeshan A."/>
            <person name="Augustine A."/>
        </authorList>
    </citation>
    <scope>NUCLEOTIDE SEQUENCE</scope>
    <source>
        <tissue evidence="1">Leaf</tissue>
    </source>
</reference>
<sequence>MRKQTYSMIELAQPFQHQSHQYQILFQMHYFPNENVFRRLRPTQTSFKFKVQICGPFLAHSKQPKE</sequence>
<evidence type="ECO:0000313" key="1">
    <source>
        <dbReference type="EMBL" id="MBX42057.1"/>
    </source>
</evidence>